<organism evidence="1 2">
    <name type="scientific">Rhodopirellula baltica (strain DSM 10527 / NCIMB 13988 / SH1)</name>
    <dbReference type="NCBI Taxonomy" id="243090"/>
    <lineage>
        <taxon>Bacteria</taxon>
        <taxon>Pseudomonadati</taxon>
        <taxon>Planctomycetota</taxon>
        <taxon>Planctomycetia</taxon>
        <taxon>Pirellulales</taxon>
        <taxon>Pirellulaceae</taxon>
        <taxon>Rhodopirellula</taxon>
    </lineage>
</organism>
<dbReference type="Proteomes" id="UP000001025">
    <property type="component" value="Chromosome"/>
</dbReference>
<dbReference type="EnsemblBacteria" id="CAD73903">
    <property type="protein sequence ID" value="CAD73903"/>
    <property type="gene ID" value="RB4640"/>
</dbReference>
<reference evidence="1 2" key="1">
    <citation type="journal article" date="2003" name="Proc. Natl. Acad. Sci. U.S.A.">
        <title>Complete genome sequence of the marine planctomycete Pirellula sp. strain 1.</title>
        <authorList>
            <person name="Gloeckner F.O."/>
            <person name="Kube M."/>
            <person name="Bauer M."/>
            <person name="Teeling H."/>
            <person name="Lombardot T."/>
            <person name="Ludwig W."/>
            <person name="Gade D."/>
            <person name="Beck A."/>
            <person name="Borzym K."/>
            <person name="Heitmann K."/>
            <person name="Rabus R."/>
            <person name="Schlesner H."/>
            <person name="Amann R."/>
            <person name="Reinhardt R."/>
        </authorList>
    </citation>
    <scope>NUCLEOTIDE SEQUENCE [LARGE SCALE GENOMIC DNA]</scope>
    <source>
        <strain evidence="2">DSM 10527 / NCIMB 13988 / SH1</strain>
    </source>
</reference>
<keyword evidence="2" id="KW-1185">Reference proteome</keyword>
<evidence type="ECO:0000313" key="2">
    <source>
        <dbReference type="Proteomes" id="UP000001025"/>
    </source>
</evidence>
<sequence>MHDTKLIIRWQGRNLANRLFNGHIWLSMFIFYHRRKTVQLRSFLRRQTTEAHCRQNRSACGRHAFVCAVASAVEFNRLQRLGGSGRLRASVGYRLLVEGCCEFVDGCSGDGGHRKTST</sequence>
<dbReference type="EMBL" id="BX294140">
    <property type="protein sequence ID" value="CAD73903.1"/>
    <property type="molecule type" value="Genomic_DNA"/>
</dbReference>
<evidence type="ECO:0000313" key="1">
    <source>
        <dbReference type="EMBL" id="CAD73903.1"/>
    </source>
</evidence>
<dbReference type="KEGG" id="rba:RB4640"/>
<name>Q7US94_RHOBA</name>
<gene>
    <name evidence="1" type="ordered locus">RB4640</name>
</gene>
<accession>Q7US94</accession>
<proteinExistence type="predicted"/>
<dbReference type="HOGENOM" id="CLU_2071249_0_0_0"/>
<dbReference type="InParanoid" id="Q7US94"/>
<dbReference type="STRING" id="243090.RB4640"/>
<dbReference type="AlphaFoldDB" id="Q7US94"/>
<protein>
    <submittedName>
        <fullName evidence="1">Uncharacterized protein</fullName>
    </submittedName>
</protein>